<organism evidence="2 3">
    <name type="scientific">Lobosporangium transversale</name>
    <dbReference type="NCBI Taxonomy" id="64571"/>
    <lineage>
        <taxon>Eukaryota</taxon>
        <taxon>Fungi</taxon>
        <taxon>Fungi incertae sedis</taxon>
        <taxon>Mucoromycota</taxon>
        <taxon>Mortierellomycotina</taxon>
        <taxon>Mortierellomycetes</taxon>
        <taxon>Mortierellales</taxon>
        <taxon>Mortierellaceae</taxon>
        <taxon>Lobosporangium</taxon>
    </lineage>
</organism>
<dbReference type="InParanoid" id="A0A1Y2H0X9"/>
<name>A0A1Y2H0X9_9FUNG</name>
<evidence type="ECO:0008006" key="4">
    <source>
        <dbReference type="Google" id="ProtNLM"/>
    </source>
</evidence>
<dbReference type="OrthoDB" id="2445710at2759"/>
<feature type="compositionally biased region" description="Low complexity" evidence="1">
    <location>
        <begin position="576"/>
        <end position="586"/>
    </location>
</feature>
<protein>
    <recommendedName>
        <fullName evidence="4">F-box domain-containing protein</fullName>
    </recommendedName>
</protein>
<accession>A0A1Y2H0X9</accession>
<evidence type="ECO:0000313" key="3">
    <source>
        <dbReference type="Proteomes" id="UP000193648"/>
    </source>
</evidence>
<reference evidence="2 3" key="1">
    <citation type="submission" date="2016-07" db="EMBL/GenBank/DDBJ databases">
        <title>Pervasive Adenine N6-methylation of Active Genes in Fungi.</title>
        <authorList>
            <consortium name="DOE Joint Genome Institute"/>
            <person name="Mondo S.J."/>
            <person name="Dannebaum R.O."/>
            <person name="Kuo R.C."/>
            <person name="Labutti K."/>
            <person name="Haridas S."/>
            <person name="Kuo A."/>
            <person name="Salamov A."/>
            <person name="Ahrendt S.R."/>
            <person name="Lipzen A."/>
            <person name="Sullivan W."/>
            <person name="Andreopoulos W.B."/>
            <person name="Clum A."/>
            <person name="Lindquist E."/>
            <person name="Daum C."/>
            <person name="Ramamoorthy G.K."/>
            <person name="Gryganskyi A."/>
            <person name="Culley D."/>
            <person name="Magnuson J.K."/>
            <person name="James T.Y."/>
            <person name="O'Malley M.A."/>
            <person name="Stajich J.E."/>
            <person name="Spatafora J.W."/>
            <person name="Visel A."/>
            <person name="Grigoriev I.V."/>
        </authorList>
    </citation>
    <scope>NUCLEOTIDE SEQUENCE [LARGE SCALE GENOMIC DNA]</scope>
    <source>
        <strain evidence="2 3">NRRL 3116</strain>
    </source>
</reference>
<dbReference type="AlphaFoldDB" id="A0A1Y2H0X9"/>
<sequence>MEASSADSAQLATARARARQQHNQIQSKLLQCPPEILKIIALWIRDPLERMRFSHICSFLFSITSSRDWFDLFCFHHPSWSRGCKLEDEPDRDGTSMWKKITVKDSYLFKRLTADLPPLPPPLTSLSLQQSSDADVNADADASANADADASANANIAMDVDSAFEHTIPNSDAVYVIAPSETVASEVTGAASMSEVSNNVQTRVGRLRVLLNEAQVFHSDTTTTNGKWRRIGSPVYNIHYPSDSIISASMLMRPTATGGDCLQDRQILLYQLPDLTNPIAVCGSEYWTGDLDQGNKWYHDLPRDQVTVCQIMDIRHYPEQIINRKMRVVMIVAFGENSQRHPQDTAEESYVLDIWRLLKVIEIWIPAFPRRPNSDSNGAFMDKESNPWFRQTEQETPARVPSIPRKGRVETIFPSRNDNVLRGRIAKLFTAPPTGGSSSSLPSSSPSSSSSTAIATTTAATSSGGSRESQEMLDCIAIFGIQDSDTSAAMVIKKVLFLEDKAKSIASWSKKQISRGVSCMTLFPYHSNYERMLVLFNRYGRGLIWDWVNEKQVAQLHMPVDHRPKSFQDRPKDSSDSNASSANTADTADATNANINANANANANASASTASIIANTTVAPAPSNEMTSNTSTAPLPTSVGAPVITPAPAPNLNANPNPNSNPNPNVDPAAAAFAQHPDLYYWGVQVSWAVEVPIPPRKDPTQRCSFRIVILADGAENEWESCCWHVDSTVLGTSERDLEAPPFIPPNERKVRYKPSESPENTLYADSKRYERQTIGHCLPEQLEANKAEEGKPIIFIAYVVWNHFRIALTSQMGLTIFDMEELGTKEPDETRPVDRQWVTYLDDTKNNPLVDIATVGDNLVITRRHSHMVWSFYG</sequence>
<feature type="compositionally biased region" description="Basic and acidic residues" evidence="1">
    <location>
        <begin position="561"/>
        <end position="575"/>
    </location>
</feature>
<dbReference type="GeneID" id="33570224"/>
<keyword evidence="3" id="KW-1185">Reference proteome</keyword>
<gene>
    <name evidence="2" type="ORF">BCR41DRAFT_391678</name>
</gene>
<feature type="region of interest" description="Disordered" evidence="1">
    <location>
        <begin position="431"/>
        <end position="466"/>
    </location>
</feature>
<evidence type="ECO:0000256" key="1">
    <source>
        <dbReference type="SAM" id="MobiDB-lite"/>
    </source>
</evidence>
<proteinExistence type="predicted"/>
<dbReference type="RefSeq" id="XP_021885895.1">
    <property type="nucleotide sequence ID" value="XM_022028381.1"/>
</dbReference>
<evidence type="ECO:0000313" key="2">
    <source>
        <dbReference type="EMBL" id="ORZ28210.1"/>
    </source>
</evidence>
<dbReference type="Proteomes" id="UP000193648">
    <property type="component" value="Unassembled WGS sequence"/>
</dbReference>
<comment type="caution">
    <text evidence="2">The sequence shown here is derived from an EMBL/GenBank/DDBJ whole genome shotgun (WGS) entry which is preliminary data.</text>
</comment>
<feature type="region of interest" description="Disordered" evidence="1">
    <location>
        <begin position="561"/>
        <end position="586"/>
    </location>
</feature>
<dbReference type="EMBL" id="MCFF01000002">
    <property type="protein sequence ID" value="ORZ28210.1"/>
    <property type="molecule type" value="Genomic_DNA"/>
</dbReference>
<feature type="region of interest" description="Disordered" evidence="1">
    <location>
        <begin position="374"/>
        <end position="405"/>
    </location>
</feature>